<dbReference type="PANTHER" id="PTHR33214">
    <property type="entry name" value="BIFUNCTIONAL INHIBITOR/LIPID-TRANSFER PROTEIN/SEED STORAGE 2S ALBUMIN SUPERFAMILY PROTEIN"/>
    <property type="match status" value="1"/>
</dbReference>
<protein>
    <recommendedName>
        <fullName evidence="4">Bifunctional inhibitor/plant lipid transfer protein/seed storage helical domain-containing protein</fullName>
    </recommendedName>
</protein>
<evidence type="ECO:0000313" key="6">
    <source>
        <dbReference type="Proteomes" id="UP000230069"/>
    </source>
</evidence>
<dbReference type="InterPro" id="IPR036312">
    <property type="entry name" value="Bifun_inhib/LTP/seed_sf"/>
</dbReference>
<sequence length="98" mass="10231">MEMKTKVSVTYLTIFAALIMLMSVVNVSMAATCSAIELSPCLGAITSGTPPSPACCSGLQSQTSCFCQYIKNPTLKPYVGSPNARKVASACSIAWPSC</sequence>
<dbReference type="STRING" id="218851.A0A2G5CQ33"/>
<dbReference type="Proteomes" id="UP000230069">
    <property type="component" value="Unassembled WGS sequence"/>
</dbReference>
<dbReference type="InterPro" id="IPR033872">
    <property type="entry name" value="nsLTP2"/>
</dbReference>
<accession>A0A2G5CQ33</accession>
<dbReference type="SUPFAM" id="SSF47699">
    <property type="entry name" value="Bifunctional inhibitor/lipid-transfer protein/seed storage 2S albumin"/>
    <property type="match status" value="1"/>
</dbReference>
<dbReference type="AlphaFoldDB" id="A0A2G5CQ33"/>
<dbReference type="GO" id="GO:0008289">
    <property type="term" value="F:lipid binding"/>
    <property type="evidence" value="ECO:0007669"/>
    <property type="project" value="UniProtKB-KW"/>
</dbReference>
<dbReference type="InterPro" id="IPR016140">
    <property type="entry name" value="Bifunc_inhib/LTP/seed_store"/>
</dbReference>
<feature type="domain" description="Bifunctional inhibitor/plant lipid transfer protein/seed storage helical" evidence="4">
    <location>
        <begin position="25"/>
        <end position="98"/>
    </location>
</feature>
<dbReference type="InParanoid" id="A0A2G5CQ33"/>
<dbReference type="Pfam" id="PF00234">
    <property type="entry name" value="Tryp_alpha_amyl"/>
    <property type="match status" value="1"/>
</dbReference>
<name>A0A2G5CQ33_AQUCA</name>
<reference evidence="5 6" key="1">
    <citation type="submission" date="2017-09" db="EMBL/GenBank/DDBJ databases">
        <title>WGS assembly of Aquilegia coerulea Goldsmith.</title>
        <authorList>
            <person name="Hodges S."/>
            <person name="Kramer E."/>
            <person name="Nordborg M."/>
            <person name="Tomkins J."/>
            <person name="Borevitz J."/>
            <person name="Derieg N."/>
            <person name="Yan J."/>
            <person name="Mihaltcheva S."/>
            <person name="Hayes R.D."/>
            <person name="Rokhsar D."/>
        </authorList>
    </citation>
    <scope>NUCLEOTIDE SEQUENCE [LARGE SCALE GENOMIC DNA]</scope>
    <source>
        <strain evidence="6">cv. Goldsmith</strain>
    </source>
</reference>
<evidence type="ECO:0000256" key="3">
    <source>
        <dbReference type="SAM" id="SignalP"/>
    </source>
</evidence>
<keyword evidence="2" id="KW-0446">Lipid-binding</keyword>
<dbReference type="PANTHER" id="PTHR33214:SF84">
    <property type="entry name" value="BIFUNCTIONAL INHIBITOR_PLANT LIPID TRANSFER PROTEIN_SEED STORAGE HELICAL DOMAIN-CONTAINING PROTEIN"/>
    <property type="match status" value="1"/>
</dbReference>
<keyword evidence="1" id="KW-0813">Transport</keyword>
<proteinExistence type="predicted"/>
<keyword evidence="6" id="KW-1185">Reference proteome</keyword>
<organism evidence="5 6">
    <name type="scientific">Aquilegia coerulea</name>
    <name type="common">Rocky mountain columbine</name>
    <dbReference type="NCBI Taxonomy" id="218851"/>
    <lineage>
        <taxon>Eukaryota</taxon>
        <taxon>Viridiplantae</taxon>
        <taxon>Streptophyta</taxon>
        <taxon>Embryophyta</taxon>
        <taxon>Tracheophyta</taxon>
        <taxon>Spermatophyta</taxon>
        <taxon>Magnoliopsida</taxon>
        <taxon>Ranunculales</taxon>
        <taxon>Ranunculaceae</taxon>
        <taxon>Thalictroideae</taxon>
        <taxon>Aquilegia</taxon>
    </lineage>
</organism>
<evidence type="ECO:0000256" key="1">
    <source>
        <dbReference type="ARBA" id="ARBA00022448"/>
    </source>
</evidence>
<dbReference type="CDD" id="cd01959">
    <property type="entry name" value="nsLTP2"/>
    <property type="match status" value="1"/>
</dbReference>
<evidence type="ECO:0000256" key="2">
    <source>
        <dbReference type="ARBA" id="ARBA00023121"/>
    </source>
</evidence>
<dbReference type="EMBL" id="KZ305058">
    <property type="protein sequence ID" value="PIA33403.1"/>
    <property type="molecule type" value="Genomic_DNA"/>
</dbReference>
<keyword evidence="3" id="KW-0732">Signal</keyword>
<evidence type="ECO:0000259" key="4">
    <source>
        <dbReference type="SMART" id="SM00499"/>
    </source>
</evidence>
<feature type="chain" id="PRO_5013653494" description="Bifunctional inhibitor/plant lipid transfer protein/seed storage helical domain-containing protein" evidence="3">
    <location>
        <begin position="31"/>
        <end position="98"/>
    </location>
</feature>
<gene>
    <name evidence="5" type="ORF">AQUCO_04100081v1</name>
</gene>
<evidence type="ECO:0000313" key="5">
    <source>
        <dbReference type="EMBL" id="PIA33403.1"/>
    </source>
</evidence>
<dbReference type="SMART" id="SM00499">
    <property type="entry name" value="AAI"/>
    <property type="match status" value="1"/>
</dbReference>
<dbReference type="OrthoDB" id="665742at2759"/>
<dbReference type="Gene3D" id="1.10.110.10">
    <property type="entry name" value="Plant lipid-transfer and hydrophobic proteins"/>
    <property type="match status" value="1"/>
</dbReference>
<dbReference type="GO" id="GO:0006869">
    <property type="term" value="P:lipid transport"/>
    <property type="evidence" value="ECO:0007669"/>
    <property type="project" value="InterPro"/>
</dbReference>
<dbReference type="FunCoup" id="A0A2G5CQ33">
    <property type="interactions" value="414"/>
</dbReference>
<feature type="signal peptide" evidence="3">
    <location>
        <begin position="1"/>
        <end position="30"/>
    </location>
</feature>